<dbReference type="Proteomes" id="UP001158576">
    <property type="component" value="Chromosome XSR"/>
</dbReference>
<organism evidence="2 3">
    <name type="scientific">Oikopleura dioica</name>
    <name type="common">Tunicate</name>
    <dbReference type="NCBI Taxonomy" id="34765"/>
    <lineage>
        <taxon>Eukaryota</taxon>
        <taxon>Metazoa</taxon>
        <taxon>Chordata</taxon>
        <taxon>Tunicata</taxon>
        <taxon>Appendicularia</taxon>
        <taxon>Copelata</taxon>
        <taxon>Oikopleuridae</taxon>
        <taxon>Oikopleura</taxon>
    </lineage>
</organism>
<gene>
    <name evidence="2" type="ORF">OKIOD_LOCUS5820</name>
</gene>
<feature type="compositionally biased region" description="Basic and acidic residues" evidence="1">
    <location>
        <begin position="125"/>
        <end position="138"/>
    </location>
</feature>
<dbReference type="EMBL" id="OU015569">
    <property type="protein sequence ID" value="CAG5095616.1"/>
    <property type="molecule type" value="Genomic_DNA"/>
</dbReference>
<protein>
    <submittedName>
        <fullName evidence="2">Oidioi.mRNA.OKI2018_I69.XSR.g14262.t1.cds</fullName>
    </submittedName>
</protein>
<reference evidence="2 3" key="1">
    <citation type="submission" date="2021-04" db="EMBL/GenBank/DDBJ databases">
        <authorList>
            <person name="Bliznina A."/>
        </authorList>
    </citation>
    <scope>NUCLEOTIDE SEQUENCE [LARGE SCALE GENOMIC DNA]</scope>
</reference>
<dbReference type="CDD" id="cd23539">
    <property type="entry name" value="TFP_LU_ECD_CinHb4_like"/>
    <property type="match status" value="1"/>
</dbReference>
<evidence type="ECO:0000313" key="3">
    <source>
        <dbReference type="Proteomes" id="UP001158576"/>
    </source>
</evidence>
<feature type="region of interest" description="Disordered" evidence="1">
    <location>
        <begin position="97"/>
        <end position="148"/>
    </location>
</feature>
<sequence>MECRGNEEVCQLEARKRNGKTEMISMGCKSLDACKNNRLQNFSNRWHPQCRPDKTRGPSVCRQCCDKSPDCGQKIMSWSLNKVWGWKNPNFVTYKPGKLSSSEAKSATTHWEDRPSKSDTGFQVSREKEIETEERIEGSRAFQRAYSS</sequence>
<accession>A0ABN7SE69</accession>
<keyword evidence="3" id="KW-1185">Reference proteome</keyword>
<evidence type="ECO:0000256" key="1">
    <source>
        <dbReference type="SAM" id="MobiDB-lite"/>
    </source>
</evidence>
<proteinExistence type="predicted"/>
<evidence type="ECO:0000313" key="2">
    <source>
        <dbReference type="EMBL" id="CAG5095616.1"/>
    </source>
</evidence>
<feature type="compositionally biased region" description="Polar residues" evidence="1">
    <location>
        <begin position="99"/>
        <end position="109"/>
    </location>
</feature>
<name>A0ABN7SE69_OIKDI</name>